<dbReference type="EMBL" id="CP119391">
    <property type="protein sequence ID" value="WNK18999.1"/>
    <property type="molecule type" value="Genomic_DNA"/>
</dbReference>
<gene>
    <name evidence="1" type="ORF">P1P91_08890</name>
</gene>
<proteinExistence type="predicted"/>
<protein>
    <recommendedName>
        <fullName evidence="3">DUF4404 family protein</fullName>
    </recommendedName>
</protein>
<sequence length="93" mass="10545">MSASEIQKTRIINELQGFIRKLLQDPRILEQSLAVARRELDNGGSADSMVRIANEITDTTSIHIPEDPEEHSEADKLFLALLREVILEEQALY</sequence>
<dbReference type="Proteomes" id="UP001301869">
    <property type="component" value="Chromosome"/>
</dbReference>
<evidence type="ECO:0008006" key="3">
    <source>
        <dbReference type="Google" id="ProtNLM"/>
    </source>
</evidence>
<reference evidence="1 2" key="1">
    <citation type="submission" date="2023-03" db="EMBL/GenBank/DDBJ databases">
        <title>Halomonas sp. nov., isolated from Korean tranditional fermented seafood 'Jeotgal'.</title>
        <authorList>
            <person name="Kim B."/>
            <person name="Shin N.-R."/>
        </authorList>
    </citation>
    <scope>NUCLEOTIDE SEQUENCE [LARGE SCALE GENOMIC DNA]</scope>
    <source>
        <strain evidence="1 2">SG2L-4</strain>
    </source>
</reference>
<accession>A0ABY9YVW2</accession>
<keyword evidence="2" id="KW-1185">Reference proteome</keyword>
<name>A0ABY9YVW2_9GAMM</name>
<evidence type="ECO:0000313" key="2">
    <source>
        <dbReference type="Proteomes" id="UP001301869"/>
    </source>
</evidence>
<organism evidence="1 2">
    <name type="scientific">Halomonas piscis</name>
    <dbReference type="NCBI Taxonomy" id="3031727"/>
    <lineage>
        <taxon>Bacteria</taxon>
        <taxon>Pseudomonadati</taxon>
        <taxon>Pseudomonadota</taxon>
        <taxon>Gammaproteobacteria</taxon>
        <taxon>Oceanospirillales</taxon>
        <taxon>Halomonadaceae</taxon>
        <taxon>Halomonas</taxon>
    </lineage>
</organism>
<evidence type="ECO:0000313" key="1">
    <source>
        <dbReference type="EMBL" id="WNK18999.1"/>
    </source>
</evidence>
<dbReference type="RefSeq" id="WP_311882044.1">
    <property type="nucleotide sequence ID" value="NZ_CP119391.1"/>
</dbReference>